<evidence type="ECO:0000313" key="1">
    <source>
        <dbReference type="EMBL" id="SBP64263.1"/>
    </source>
</evidence>
<organism evidence="1">
    <name type="scientific">Nothobranchius kadleci</name>
    <name type="common">African annual killifish</name>
    <dbReference type="NCBI Taxonomy" id="1051664"/>
    <lineage>
        <taxon>Eukaryota</taxon>
        <taxon>Metazoa</taxon>
        <taxon>Chordata</taxon>
        <taxon>Craniata</taxon>
        <taxon>Vertebrata</taxon>
        <taxon>Euteleostomi</taxon>
        <taxon>Actinopterygii</taxon>
        <taxon>Neopterygii</taxon>
        <taxon>Teleostei</taxon>
        <taxon>Neoteleostei</taxon>
        <taxon>Acanthomorphata</taxon>
        <taxon>Ovalentaria</taxon>
        <taxon>Atherinomorphae</taxon>
        <taxon>Cyprinodontiformes</taxon>
        <taxon>Nothobranchiidae</taxon>
        <taxon>Nothobranchius</taxon>
    </lineage>
</organism>
<sequence length="8" mass="1028">KKKKKKKI</sequence>
<reference evidence="1" key="2">
    <citation type="submission" date="2016-06" db="EMBL/GenBank/DDBJ databases">
        <title>The genome of a short-lived fish provides insights into sex chromosome evolution and the genetic control of aging.</title>
        <authorList>
            <person name="Reichwald K."/>
            <person name="Felder M."/>
            <person name="Petzold A."/>
            <person name="Koch P."/>
            <person name="Groth M."/>
            <person name="Platzer M."/>
        </authorList>
    </citation>
    <scope>NUCLEOTIDE SEQUENCE</scope>
    <source>
        <tissue evidence="1">Brain</tissue>
    </source>
</reference>
<gene>
    <name evidence="1" type="primary">ATXN7</name>
</gene>
<feature type="non-terminal residue" evidence="1">
    <location>
        <position position="1"/>
    </location>
</feature>
<protein>
    <submittedName>
        <fullName evidence="1">Ataxin 7</fullName>
    </submittedName>
</protein>
<feature type="non-terminal residue" evidence="1">
    <location>
        <position position="8"/>
    </location>
</feature>
<name>A0A1A8BBH3_NOTKA</name>
<accession>A0A1A8BBH3</accession>
<proteinExistence type="predicted"/>
<reference evidence="1" key="1">
    <citation type="submission" date="2016-05" db="EMBL/GenBank/DDBJ databases">
        <authorList>
            <person name="Lavstsen T."/>
            <person name="Jespersen J.S."/>
        </authorList>
    </citation>
    <scope>NUCLEOTIDE SEQUENCE</scope>
    <source>
        <tissue evidence="1">Brain</tissue>
    </source>
</reference>
<dbReference type="EMBL" id="HADZ01000322">
    <property type="protein sequence ID" value="SBP64263.1"/>
    <property type="molecule type" value="Transcribed_RNA"/>
</dbReference>